<dbReference type="OrthoDB" id="4135672at2759"/>
<dbReference type="InterPro" id="IPR046670">
    <property type="entry name" value="DUF6540"/>
</dbReference>
<organism evidence="1 2">
    <name type="scientific">Clonostachys byssicola</name>
    <dbReference type="NCBI Taxonomy" id="160290"/>
    <lineage>
        <taxon>Eukaryota</taxon>
        <taxon>Fungi</taxon>
        <taxon>Dikarya</taxon>
        <taxon>Ascomycota</taxon>
        <taxon>Pezizomycotina</taxon>
        <taxon>Sordariomycetes</taxon>
        <taxon>Hypocreomycetidae</taxon>
        <taxon>Hypocreales</taxon>
        <taxon>Bionectriaceae</taxon>
        <taxon>Clonostachys</taxon>
    </lineage>
</organism>
<evidence type="ECO:0000313" key="2">
    <source>
        <dbReference type="Proteomes" id="UP000754883"/>
    </source>
</evidence>
<comment type="caution">
    <text evidence="1">The sequence shown here is derived from an EMBL/GenBank/DDBJ whole genome shotgun (WGS) entry which is preliminary data.</text>
</comment>
<gene>
    <name evidence="1" type="ORF">CBYS24578_00016530</name>
</gene>
<reference evidence="1" key="1">
    <citation type="submission" date="2021-10" db="EMBL/GenBank/DDBJ databases">
        <authorList>
            <person name="Piombo E."/>
        </authorList>
    </citation>
    <scope>NUCLEOTIDE SEQUENCE</scope>
</reference>
<evidence type="ECO:0000313" key="1">
    <source>
        <dbReference type="EMBL" id="CAG9988300.1"/>
    </source>
</evidence>
<dbReference type="Pfam" id="PF20174">
    <property type="entry name" value="DUF6540"/>
    <property type="match status" value="1"/>
</dbReference>
<name>A0A9N9Y4C8_9HYPO</name>
<dbReference type="AlphaFoldDB" id="A0A9N9Y4C8"/>
<keyword evidence="2" id="KW-1185">Reference proteome</keyword>
<sequence>MSAQDAAKYPVWRAYFTGSPRDHVGIFIQTGTANIGTLIQVRGGIELPAGMKHQKLENYNLDQSQSFLRKERLGNTKEDVGKLWDCAQSLPAPPCQFDKNGPMPGEKRRCNEWQADYEKKLSEEGLVVDIQKNVQPLVEKYTEWH</sequence>
<protein>
    <submittedName>
        <fullName evidence="1">Uncharacterized protein</fullName>
    </submittedName>
</protein>
<dbReference type="Proteomes" id="UP000754883">
    <property type="component" value="Unassembled WGS sequence"/>
</dbReference>
<proteinExistence type="predicted"/>
<dbReference type="EMBL" id="CABFNO020001448">
    <property type="protein sequence ID" value="CAG9988300.1"/>
    <property type="molecule type" value="Genomic_DNA"/>
</dbReference>
<accession>A0A9N9Y4C8</accession>